<accession>A0ABX8RMI2</accession>
<sequence length="56" mass="5859">MATRVDLVLVDHESGVVEVGEHAVQLAGFDGAFGQLPRARLVNPRSAIAASSRSTV</sequence>
<evidence type="ECO:0000313" key="1">
    <source>
        <dbReference type="EMBL" id="QXN90834.1"/>
    </source>
</evidence>
<protein>
    <submittedName>
        <fullName evidence="1">Uncharacterized protein</fullName>
    </submittedName>
</protein>
<dbReference type="RefSeq" id="WP_218471701.1">
    <property type="nucleotide sequence ID" value="NZ_BAABJN010000006.1"/>
</dbReference>
<organism evidence="1 2">
    <name type="scientific">Nocardia iowensis</name>
    <dbReference type="NCBI Taxonomy" id="204891"/>
    <lineage>
        <taxon>Bacteria</taxon>
        <taxon>Bacillati</taxon>
        <taxon>Actinomycetota</taxon>
        <taxon>Actinomycetes</taxon>
        <taxon>Mycobacteriales</taxon>
        <taxon>Nocardiaceae</taxon>
        <taxon>Nocardia</taxon>
    </lineage>
</organism>
<dbReference type="EMBL" id="CP078145">
    <property type="protein sequence ID" value="QXN90834.1"/>
    <property type="molecule type" value="Genomic_DNA"/>
</dbReference>
<evidence type="ECO:0000313" key="2">
    <source>
        <dbReference type="Proteomes" id="UP000694257"/>
    </source>
</evidence>
<gene>
    <name evidence="1" type="ORF">KV110_36630</name>
</gene>
<reference evidence="1 2" key="1">
    <citation type="submission" date="2021-07" db="EMBL/GenBank/DDBJ databases">
        <title>Whole Genome Sequence of Nocardia Iowensis.</title>
        <authorList>
            <person name="Lamm A."/>
            <person name="Collins-Fairclough A.M."/>
            <person name="Bunk B."/>
            <person name="Sproer C."/>
        </authorList>
    </citation>
    <scope>NUCLEOTIDE SEQUENCE [LARGE SCALE GENOMIC DNA]</scope>
    <source>
        <strain evidence="1 2">NRRL 5646</strain>
    </source>
</reference>
<proteinExistence type="predicted"/>
<keyword evidence="2" id="KW-1185">Reference proteome</keyword>
<name>A0ABX8RMI2_NOCIO</name>
<dbReference type="Proteomes" id="UP000694257">
    <property type="component" value="Chromosome"/>
</dbReference>